<dbReference type="GO" id="GO:0003899">
    <property type="term" value="F:DNA-directed RNA polymerase activity"/>
    <property type="evidence" value="ECO:0007669"/>
    <property type="project" value="UniProtKB-EC"/>
</dbReference>
<dbReference type="PANTHER" id="PTHR20856">
    <property type="entry name" value="DNA-DIRECTED RNA POLYMERASE I SUBUNIT 2"/>
    <property type="match status" value="1"/>
</dbReference>
<dbReference type="GO" id="GO:0032549">
    <property type="term" value="F:ribonucleoside binding"/>
    <property type="evidence" value="ECO:0007669"/>
    <property type="project" value="InterPro"/>
</dbReference>
<dbReference type="InterPro" id="IPR037033">
    <property type="entry name" value="DNA-dir_RNAP_su2_hyb_sf"/>
</dbReference>
<keyword evidence="6" id="KW-0804">Transcription</keyword>
<protein>
    <recommendedName>
        <fullName evidence="2">DNA-directed RNA polymerase</fullName>
        <ecNumber evidence="2">2.7.7.6</ecNumber>
    </recommendedName>
</protein>
<dbReference type="GO" id="GO:0003677">
    <property type="term" value="F:DNA binding"/>
    <property type="evidence" value="ECO:0007669"/>
    <property type="project" value="InterPro"/>
</dbReference>
<feature type="domain" description="RNA polymerase Rpb2" evidence="9">
    <location>
        <begin position="110"/>
        <end position="208"/>
    </location>
</feature>
<dbReference type="Pfam" id="PF00562">
    <property type="entry name" value="RNA_pol_Rpb2_6"/>
    <property type="match status" value="1"/>
</dbReference>
<feature type="compositionally biased region" description="Low complexity" evidence="7">
    <location>
        <begin position="156"/>
        <end position="171"/>
    </location>
</feature>
<dbReference type="AlphaFoldDB" id="A0A5B0MJZ3"/>
<dbReference type="Gene3D" id="3.90.1800.10">
    <property type="entry name" value="RNA polymerase alpha subunit dimerisation domain"/>
    <property type="match status" value="1"/>
</dbReference>
<reference evidence="10 11" key="1">
    <citation type="submission" date="2019-05" db="EMBL/GenBank/DDBJ databases">
        <title>Emergence of the Ug99 lineage of the wheat stem rust pathogen through somatic hybridization.</title>
        <authorList>
            <person name="Li F."/>
            <person name="Upadhyaya N.M."/>
            <person name="Sperschneider J."/>
            <person name="Matny O."/>
            <person name="Nguyen-Phuc H."/>
            <person name="Mago R."/>
            <person name="Raley C."/>
            <person name="Miller M.E."/>
            <person name="Silverstein K.A.T."/>
            <person name="Henningsen E."/>
            <person name="Hirsch C.D."/>
            <person name="Visser B."/>
            <person name="Pretorius Z.A."/>
            <person name="Steffenson B.J."/>
            <person name="Schwessinger B."/>
            <person name="Dodds P.N."/>
            <person name="Figueroa M."/>
        </authorList>
    </citation>
    <scope>NUCLEOTIDE SEQUENCE [LARGE SCALE GENOMIC DNA]</scope>
    <source>
        <strain evidence="10 11">Ug99</strain>
    </source>
</reference>
<evidence type="ECO:0000259" key="8">
    <source>
        <dbReference type="Pfam" id="PF00562"/>
    </source>
</evidence>
<dbReference type="InterPro" id="IPR015712">
    <property type="entry name" value="DNA-dir_RNA_pol_su2"/>
</dbReference>
<accession>A0A5B0MJZ3</accession>
<dbReference type="GO" id="GO:0000428">
    <property type="term" value="C:DNA-directed RNA polymerase complex"/>
    <property type="evidence" value="ECO:0007669"/>
    <property type="project" value="UniProtKB-KW"/>
</dbReference>
<dbReference type="SUPFAM" id="SSF64484">
    <property type="entry name" value="beta and beta-prime subunits of DNA dependent RNA-polymerase"/>
    <property type="match status" value="1"/>
</dbReference>
<sequence>MLSRVWLGKAGAMHGIAQDATPFRFNEQDTRRHTLENSFEQRAITITVTSRCIAVSLGRSSRRTSISVGLLPTTRHMVGDKWQVRTTGKVDKLTRQPVKGRRDPIWGDGRDALLAHGTSFLLQDRLMNCSDYSTAWICKRCGLLSSLGYDTSDDLGLGPTSQTSSSPPGRTEFSSSVKMRGPRGGILSTVFRYLVAELMAMGIKIALQAE</sequence>
<evidence type="ECO:0000256" key="5">
    <source>
        <dbReference type="ARBA" id="ARBA00022695"/>
    </source>
</evidence>
<feature type="region of interest" description="Disordered" evidence="7">
    <location>
        <begin position="155"/>
        <end position="179"/>
    </location>
</feature>
<gene>
    <name evidence="10" type="ORF">PGTUg99_002445</name>
</gene>
<comment type="caution">
    <text evidence="10">The sequence shown here is derived from an EMBL/GenBank/DDBJ whole genome shotgun (WGS) entry which is preliminary data.</text>
</comment>
<dbReference type="Pfam" id="PF04560">
    <property type="entry name" value="RNA_pol_Rpb2_7"/>
    <property type="match status" value="1"/>
</dbReference>
<evidence type="ECO:0000256" key="4">
    <source>
        <dbReference type="ARBA" id="ARBA00022679"/>
    </source>
</evidence>
<dbReference type="InterPro" id="IPR007641">
    <property type="entry name" value="RNA_pol_Rpb2_7"/>
</dbReference>
<evidence type="ECO:0000313" key="10">
    <source>
        <dbReference type="EMBL" id="KAA1077031.1"/>
    </source>
</evidence>
<evidence type="ECO:0000313" key="11">
    <source>
        <dbReference type="Proteomes" id="UP000325313"/>
    </source>
</evidence>
<dbReference type="EMBL" id="VDEP01000467">
    <property type="protein sequence ID" value="KAA1077031.1"/>
    <property type="molecule type" value="Genomic_DNA"/>
</dbReference>
<dbReference type="Proteomes" id="UP000325313">
    <property type="component" value="Unassembled WGS sequence"/>
</dbReference>
<comment type="similarity">
    <text evidence="1">Belongs to the RNA polymerase beta chain family.</text>
</comment>
<dbReference type="EC" id="2.7.7.6" evidence="2"/>
<evidence type="ECO:0000256" key="3">
    <source>
        <dbReference type="ARBA" id="ARBA00022478"/>
    </source>
</evidence>
<evidence type="ECO:0000256" key="6">
    <source>
        <dbReference type="ARBA" id="ARBA00023163"/>
    </source>
</evidence>
<evidence type="ECO:0000256" key="2">
    <source>
        <dbReference type="ARBA" id="ARBA00012418"/>
    </source>
</evidence>
<evidence type="ECO:0000256" key="1">
    <source>
        <dbReference type="ARBA" id="ARBA00006835"/>
    </source>
</evidence>
<dbReference type="InterPro" id="IPR007120">
    <property type="entry name" value="DNA-dir_RNAP_su2_dom"/>
</dbReference>
<dbReference type="GO" id="GO:0006351">
    <property type="term" value="P:DNA-templated transcription"/>
    <property type="evidence" value="ECO:0007669"/>
    <property type="project" value="InterPro"/>
</dbReference>
<feature type="domain" description="DNA-directed RNA polymerase subunit 2 hybrid-binding" evidence="8">
    <location>
        <begin position="5"/>
        <end position="102"/>
    </location>
</feature>
<keyword evidence="4" id="KW-0808">Transferase</keyword>
<evidence type="ECO:0000259" key="9">
    <source>
        <dbReference type="Pfam" id="PF04560"/>
    </source>
</evidence>
<name>A0A5B0MJZ3_PUCGR</name>
<keyword evidence="5" id="KW-0548">Nucleotidyltransferase</keyword>
<keyword evidence="3" id="KW-0240">DNA-directed RNA polymerase</keyword>
<organism evidence="10 11">
    <name type="scientific">Puccinia graminis f. sp. tritici</name>
    <dbReference type="NCBI Taxonomy" id="56615"/>
    <lineage>
        <taxon>Eukaryota</taxon>
        <taxon>Fungi</taxon>
        <taxon>Dikarya</taxon>
        <taxon>Basidiomycota</taxon>
        <taxon>Pucciniomycotina</taxon>
        <taxon>Pucciniomycetes</taxon>
        <taxon>Pucciniales</taxon>
        <taxon>Pucciniaceae</taxon>
        <taxon>Puccinia</taxon>
    </lineage>
</organism>
<evidence type="ECO:0000256" key="7">
    <source>
        <dbReference type="SAM" id="MobiDB-lite"/>
    </source>
</evidence>
<dbReference type="Gene3D" id="2.40.270.10">
    <property type="entry name" value="DNA-directed RNA polymerase, subunit 2, domain 6"/>
    <property type="match status" value="1"/>
</dbReference>
<proteinExistence type="inferred from homology"/>